<comment type="similarity">
    <text evidence="2">Belongs to the PEP-utilizing enzyme family.</text>
</comment>
<organism evidence="10 11">
    <name type="scientific">Lentzea indica</name>
    <dbReference type="NCBI Taxonomy" id="2604800"/>
    <lineage>
        <taxon>Bacteria</taxon>
        <taxon>Bacillati</taxon>
        <taxon>Actinomycetota</taxon>
        <taxon>Actinomycetes</taxon>
        <taxon>Pseudonocardiales</taxon>
        <taxon>Pseudonocardiaceae</taxon>
        <taxon>Lentzea</taxon>
    </lineage>
</organism>
<accession>A0ABX1FN75</accession>
<reference evidence="10 11" key="1">
    <citation type="submission" date="2019-08" db="EMBL/GenBank/DDBJ databases">
        <title>Lentzea from Indian Himalayas.</title>
        <authorList>
            <person name="Mandal S."/>
            <person name="Mallick Gupta A."/>
            <person name="Maiti P.K."/>
            <person name="Sarkar J."/>
            <person name="Mandal S."/>
        </authorList>
    </citation>
    <scope>NUCLEOTIDE SEQUENCE [LARGE SCALE GENOMIC DNA]</scope>
    <source>
        <strain evidence="10 11">PSKA42</strain>
    </source>
</reference>
<evidence type="ECO:0000259" key="7">
    <source>
        <dbReference type="Pfam" id="PF00391"/>
    </source>
</evidence>
<evidence type="ECO:0000259" key="9">
    <source>
        <dbReference type="Pfam" id="PF05524"/>
    </source>
</evidence>
<comment type="caution">
    <text evidence="10">The sequence shown here is derived from an EMBL/GenBank/DDBJ whole genome shotgun (WGS) entry which is preliminary data.</text>
</comment>
<dbReference type="Pfam" id="PF05524">
    <property type="entry name" value="PEP-utilisers_N"/>
    <property type="match status" value="1"/>
</dbReference>
<dbReference type="InterPro" id="IPR040442">
    <property type="entry name" value="Pyrv_kinase-like_dom_sf"/>
</dbReference>
<dbReference type="InterPro" id="IPR015813">
    <property type="entry name" value="Pyrv/PenolPyrv_kinase-like_dom"/>
</dbReference>
<evidence type="ECO:0000256" key="3">
    <source>
        <dbReference type="ARBA" id="ARBA00022679"/>
    </source>
</evidence>
<dbReference type="Pfam" id="PF00391">
    <property type="entry name" value="PEP-utilizers"/>
    <property type="match status" value="1"/>
</dbReference>
<dbReference type="Pfam" id="PF02896">
    <property type="entry name" value="PEP-utilizers_C"/>
    <property type="match status" value="1"/>
</dbReference>
<protein>
    <submittedName>
        <fullName evidence="10">Phosphoenolpyruvate--protein phosphotransferase</fullName>
    </submittedName>
</protein>
<keyword evidence="3" id="KW-0808">Transferase</keyword>
<dbReference type="InterPro" id="IPR036637">
    <property type="entry name" value="Phosphohistidine_dom_sf"/>
</dbReference>
<dbReference type="InterPro" id="IPR036618">
    <property type="entry name" value="PtsI_HPr-bd_sf"/>
</dbReference>
<proteinExistence type="inferred from homology"/>
<gene>
    <name evidence="10" type="ORF">FXN61_25565</name>
</gene>
<dbReference type="Gene3D" id="3.50.30.10">
    <property type="entry name" value="Phosphohistidine domain"/>
    <property type="match status" value="1"/>
</dbReference>
<dbReference type="PANTHER" id="PTHR46244">
    <property type="entry name" value="PHOSPHOENOLPYRUVATE-PROTEIN PHOSPHOTRANSFERASE"/>
    <property type="match status" value="1"/>
</dbReference>
<feature type="domain" description="Phosphotransferase system enzyme I N-terminal" evidence="9">
    <location>
        <begin position="7"/>
        <end position="125"/>
    </location>
</feature>
<keyword evidence="4" id="KW-0479">Metal-binding</keyword>
<dbReference type="InterPro" id="IPR000121">
    <property type="entry name" value="PEP_util_C"/>
</dbReference>
<evidence type="ECO:0000256" key="2">
    <source>
        <dbReference type="ARBA" id="ARBA00007837"/>
    </source>
</evidence>
<dbReference type="Gene3D" id="3.20.20.60">
    <property type="entry name" value="Phosphoenolpyruvate-binding domains"/>
    <property type="match status" value="1"/>
</dbReference>
<dbReference type="Gene3D" id="1.10.274.10">
    <property type="entry name" value="PtsI, HPr-binding domain"/>
    <property type="match status" value="1"/>
</dbReference>
<evidence type="ECO:0000313" key="10">
    <source>
        <dbReference type="EMBL" id="NKE59983.1"/>
    </source>
</evidence>
<dbReference type="InterPro" id="IPR018274">
    <property type="entry name" value="PEP_util_AS"/>
</dbReference>
<evidence type="ECO:0000256" key="6">
    <source>
        <dbReference type="ARBA" id="ARBA00022842"/>
    </source>
</evidence>
<keyword evidence="6" id="KW-0460">Magnesium</keyword>
<dbReference type="SUPFAM" id="SSF51621">
    <property type="entry name" value="Phosphoenolpyruvate/pyruvate domain"/>
    <property type="match status" value="1"/>
</dbReference>
<evidence type="ECO:0000256" key="1">
    <source>
        <dbReference type="ARBA" id="ARBA00001946"/>
    </source>
</evidence>
<evidence type="ECO:0000313" key="11">
    <source>
        <dbReference type="Proteomes" id="UP001515943"/>
    </source>
</evidence>
<evidence type="ECO:0000259" key="8">
    <source>
        <dbReference type="Pfam" id="PF02896"/>
    </source>
</evidence>
<name>A0ABX1FN75_9PSEU</name>
<dbReference type="PANTHER" id="PTHR46244:SF6">
    <property type="entry name" value="PHOSPHOENOLPYRUVATE-PROTEIN PHOSPHOTRANSFERASE"/>
    <property type="match status" value="1"/>
</dbReference>
<dbReference type="SUPFAM" id="SSF47831">
    <property type="entry name" value="Enzyme I of the PEP:sugar phosphotransferase system HPr-binding (sub)domain"/>
    <property type="match status" value="1"/>
</dbReference>
<dbReference type="InterPro" id="IPR008731">
    <property type="entry name" value="PTS_EIN"/>
</dbReference>
<dbReference type="RefSeq" id="WP_167976643.1">
    <property type="nucleotide sequence ID" value="NZ_VSRL01000103.1"/>
</dbReference>
<evidence type="ECO:0000256" key="5">
    <source>
        <dbReference type="ARBA" id="ARBA00022777"/>
    </source>
</evidence>
<dbReference type="Proteomes" id="UP001515943">
    <property type="component" value="Unassembled WGS sequence"/>
</dbReference>
<keyword evidence="11" id="KW-1185">Reference proteome</keyword>
<dbReference type="PRINTS" id="PR01736">
    <property type="entry name" value="PHPHTRNFRASE"/>
</dbReference>
<comment type="cofactor">
    <cofactor evidence="1">
        <name>Mg(2+)</name>
        <dbReference type="ChEBI" id="CHEBI:18420"/>
    </cofactor>
</comment>
<sequence>MNQLRFTGRAASPGTAVGLLHRTDRPLPTALPWNGIGNPATQITEAFQGVAADLLSTSERLRADDRFEDADILEVISYLAMDTDLRALAVQHAKSGLPLALAVQRAVDHHAAALAAIPDPTLAERAADVRQVGKRVIARLHGHDHDLGADGPMVLMANEIGAADLLEPATTVAAAVSVTGGFNSHAAIVARSLGIPLLVGVHPAVLDHADGAPVTVDGEHGKIIINPSSAEQAATGEAMRAARQRREALAAERHLPAQTRDGHTITLRANIATTIDARAATTTNADGVGLLRTELPFLDATEWPSEAQHRSVLRPVLRALAGHPVTVRTLDYADDKLPPFLSGGRTGRLGRGLPLMLAEPDAFARQFRAVLATAGDCDVRIMIPMVATPGELDACRHILNRVAHDLGVAPPPLGAMIELPEAVAAADDIASRADFLSIGSNDLTGQILGLDRRDPALTPQLAAHPAVLRAIADTIAAAHRQHERVSVCGDAAAHPLVVPLLAGLGCDVLSTAPAHLDQVRATIRRLDHTTCANIAHHALTLTTAEQVWDVVREHCSPRLP</sequence>
<feature type="domain" description="PEP-utilising enzyme mobile" evidence="7">
    <location>
        <begin position="152"/>
        <end position="221"/>
    </location>
</feature>
<evidence type="ECO:0000256" key="4">
    <source>
        <dbReference type="ARBA" id="ARBA00022723"/>
    </source>
</evidence>
<dbReference type="EMBL" id="VSRL01000103">
    <property type="protein sequence ID" value="NKE59983.1"/>
    <property type="molecule type" value="Genomic_DNA"/>
</dbReference>
<dbReference type="InterPro" id="IPR050499">
    <property type="entry name" value="PEP-utilizing_PTS_enzyme"/>
</dbReference>
<dbReference type="InterPro" id="IPR008279">
    <property type="entry name" value="PEP-util_enz_mobile_dom"/>
</dbReference>
<keyword evidence="5" id="KW-0418">Kinase</keyword>
<dbReference type="SUPFAM" id="SSF52009">
    <property type="entry name" value="Phosphohistidine domain"/>
    <property type="match status" value="1"/>
</dbReference>
<dbReference type="PROSITE" id="PS00370">
    <property type="entry name" value="PEP_ENZYMES_PHOS_SITE"/>
    <property type="match status" value="1"/>
</dbReference>
<feature type="domain" description="PEP-utilising enzyme C-terminal" evidence="8">
    <location>
        <begin position="248"/>
        <end position="527"/>
    </location>
</feature>